<sequence length="145" mass="15883">MQEQSKRVISLAIVTLIVYLGVMALTLIPAVKLVKAVPQGEFLQTVITAIGLYAVTIILAALRLRLGYYLMAAVVAIYGIGLIGVFITMITGATGLLTVRVLIGSVAAFGIVLSVNWFMQVFKLRRLYINHRIEQVTAHQRGKQK</sequence>
<reference evidence="2 3" key="1">
    <citation type="journal article" date="2015" name="Genome Announc.">
        <title>Expanding the biotechnology potential of lactobacilli through comparative genomics of 213 strains and associated genera.</title>
        <authorList>
            <person name="Sun Z."/>
            <person name="Harris H.M."/>
            <person name="McCann A."/>
            <person name="Guo C."/>
            <person name="Argimon S."/>
            <person name="Zhang W."/>
            <person name="Yang X."/>
            <person name="Jeffery I.B."/>
            <person name="Cooney J.C."/>
            <person name="Kagawa T.F."/>
            <person name="Liu W."/>
            <person name="Song Y."/>
            <person name="Salvetti E."/>
            <person name="Wrobel A."/>
            <person name="Rasinkangas P."/>
            <person name="Parkhill J."/>
            <person name="Rea M.C."/>
            <person name="O'Sullivan O."/>
            <person name="Ritari J."/>
            <person name="Douillard F.P."/>
            <person name="Paul Ross R."/>
            <person name="Yang R."/>
            <person name="Briner A.E."/>
            <person name="Felis G.E."/>
            <person name="de Vos W.M."/>
            <person name="Barrangou R."/>
            <person name="Klaenhammer T.R."/>
            <person name="Caufield P.W."/>
            <person name="Cui Y."/>
            <person name="Zhang H."/>
            <person name="O'Toole P.W."/>
        </authorList>
    </citation>
    <scope>NUCLEOTIDE SEQUENCE [LARGE SCALE GENOMIC DNA]</scope>
    <source>
        <strain evidence="2 3">DSM 24302</strain>
    </source>
</reference>
<evidence type="ECO:0000313" key="3">
    <source>
        <dbReference type="Proteomes" id="UP000051256"/>
    </source>
</evidence>
<evidence type="ECO:0000256" key="1">
    <source>
        <dbReference type="SAM" id="Phobius"/>
    </source>
</evidence>
<comment type="caution">
    <text evidence="2">The sequence shown here is derived from an EMBL/GenBank/DDBJ whole genome shotgun (WGS) entry which is preliminary data.</text>
</comment>
<accession>A0A0R2CNM5</accession>
<dbReference type="AlphaFoldDB" id="A0A0R2CNM5"/>
<feature type="transmembrane region" description="Helical" evidence="1">
    <location>
        <begin position="69"/>
        <end position="91"/>
    </location>
</feature>
<dbReference type="PATRIC" id="fig|1423802.4.peg.1007"/>
<feature type="transmembrane region" description="Helical" evidence="1">
    <location>
        <begin position="7"/>
        <end position="30"/>
    </location>
</feature>
<keyword evidence="1" id="KW-0812">Transmembrane</keyword>
<evidence type="ECO:0008006" key="4">
    <source>
        <dbReference type="Google" id="ProtNLM"/>
    </source>
</evidence>
<name>A0A0R2CNM5_9LACO</name>
<organism evidence="2 3">
    <name type="scientific">Lentilactobacillus senioris DSM 24302 = JCM 17472</name>
    <dbReference type="NCBI Taxonomy" id="1423802"/>
    <lineage>
        <taxon>Bacteria</taxon>
        <taxon>Bacillati</taxon>
        <taxon>Bacillota</taxon>
        <taxon>Bacilli</taxon>
        <taxon>Lactobacillales</taxon>
        <taxon>Lactobacillaceae</taxon>
        <taxon>Lentilactobacillus</taxon>
    </lineage>
</organism>
<keyword evidence="3" id="KW-1185">Reference proteome</keyword>
<evidence type="ECO:0000313" key="2">
    <source>
        <dbReference type="EMBL" id="KRM93327.1"/>
    </source>
</evidence>
<dbReference type="STRING" id="1423802.FC56_GL000994"/>
<dbReference type="EMBL" id="AYZR01000009">
    <property type="protein sequence ID" value="KRM93327.1"/>
    <property type="molecule type" value="Genomic_DNA"/>
</dbReference>
<feature type="transmembrane region" description="Helical" evidence="1">
    <location>
        <begin position="97"/>
        <end position="119"/>
    </location>
</feature>
<keyword evidence="1" id="KW-1133">Transmembrane helix</keyword>
<gene>
    <name evidence="2" type="ORF">FC56_GL000994</name>
</gene>
<dbReference type="RefSeq" id="WP_054671273.1">
    <property type="nucleotide sequence ID" value="NZ_AYZR01000009.1"/>
</dbReference>
<protein>
    <recommendedName>
        <fullName evidence="4">Integral membrane protein</fullName>
    </recommendedName>
</protein>
<feature type="transmembrane region" description="Helical" evidence="1">
    <location>
        <begin position="42"/>
        <end position="62"/>
    </location>
</feature>
<proteinExistence type="predicted"/>
<keyword evidence="1" id="KW-0472">Membrane</keyword>
<dbReference type="Proteomes" id="UP000051256">
    <property type="component" value="Unassembled WGS sequence"/>
</dbReference>